<reference evidence="1 2" key="1">
    <citation type="submission" date="2017-08" db="EMBL/GenBank/DDBJ databases">
        <title>Capnocytophaga canis 17-158 assembly.</title>
        <authorList>
            <person name="Gulvik C.A."/>
        </authorList>
    </citation>
    <scope>NUCLEOTIDE SEQUENCE [LARGE SCALE GENOMIC DNA]</scope>
    <source>
        <strain evidence="1 2">17-158</strain>
    </source>
</reference>
<organism evidence="1 2">
    <name type="scientific">Capnocytophaga canis</name>
    <dbReference type="NCBI Taxonomy" id="1848903"/>
    <lineage>
        <taxon>Bacteria</taxon>
        <taxon>Pseudomonadati</taxon>
        <taxon>Bacteroidota</taxon>
        <taxon>Flavobacteriia</taxon>
        <taxon>Flavobacteriales</taxon>
        <taxon>Flavobacteriaceae</taxon>
        <taxon>Capnocytophaga</taxon>
    </lineage>
</organism>
<protein>
    <submittedName>
        <fullName evidence="1">Uncharacterized protein</fullName>
    </submittedName>
</protein>
<sequence length="442" mass="51725">MTEHNPIAFAISLLQDKWKRSVENKDFEFVRWIINREDFDIFKGFLKLESTSYGHLEETFVVMLTPFEASKEYAKMLVVDWIDLFEKEATLCGYNQWKKEKDYKSLLKSNQELDDTISIFADFLRDFKKYEGKKSKLVLTLMPYAVTNVDEYNFWIQKFLKNIPEKVALMTIESMGEQTQDDFFGKRFPKHINITATNLFNSADIYKQLATSGDLNDPQVAFRQCLFEMGTAAKNKNKSKVYQWGNKALVCTQQSGDKLFWASAHIVFAGFLFSFEDVKKIEELLDKGIYICEELLLNEEKITETVGLLAQFYGYKGISLNLQRKYEKSIDWFEKQADILEKHNQIVMAIGAYQNALLMAHRSNKERIKKIVDKAFPIGYKLDDDLLRASAFPIIAYWYLQKNSLQKEEISAIRSRLSYLYTDNWELSAKKHFVIVSENYIK</sequence>
<dbReference type="RefSeq" id="WP_119653198.1">
    <property type="nucleotide sequence ID" value="NZ_NSDI01000037.1"/>
</dbReference>
<proteinExistence type="predicted"/>
<dbReference type="SUPFAM" id="SSF48452">
    <property type="entry name" value="TPR-like"/>
    <property type="match status" value="1"/>
</dbReference>
<dbReference type="EMBL" id="NSDI01000037">
    <property type="protein sequence ID" value="RIY34932.1"/>
    <property type="molecule type" value="Genomic_DNA"/>
</dbReference>
<evidence type="ECO:0000313" key="1">
    <source>
        <dbReference type="EMBL" id="RIY34932.1"/>
    </source>
</evidence>
<name>A0A3A1Y9U8_9FLAO</name>
<evidence type="ECO:0000313" key="2">
    <source>
        <dbReference type="Proteomes" id="UP000265497"/>
    </source>
</evidence>
<dbReference type="InterPro" id="IPR011990">
    <property type="entry name" value="TPR-like_helical_dom_sf"/>
</dbReference>
<dbReference type="Proteomes" id="UP000265497">
    <property type="component" value="Unassembled WGS sequence"/>
</dbReference>
<dbReference type="AlphaFoldDB" id="A0A3A1Y9U8"/>
<comment type="caution">
    <text evidence="1">The sequence shown here is derived from an EMBL/GenBank/DDBJ whole genome shotgun (WGS) entry which is preliminary data.</text>
</comment>
<gene>
    <name evidence="1" type="ORF">CKY20_11580</name>
</gene>
<accession>A0A3A1Y9U8</accession>